<organism evidence="3 4">
    <name type="scientific">Pantoea cypripedii</name>
    <name type="common">Pectobacterium cypripedii</name>
    <name type="synonym">Erwinia cypripedii</name>
    <dbReference type="NCBI Taxonomy" id="55209"/>
    <lineage>
        <taxon>Bacteria</taxon>
        <taxon>Pseudomonadati</taxon>
        <taxon>Pseudomonadota</taxon>
        <taxon>Gammaproteobacteria</taxon>
        <taxon>Enterobacterales</taxon>
        <taxon>Erwiniaceae</taxon>
        <taxon>Pantoea</taxon>
    </lineage>
</organism>
<feature type="transmembrane region" description="Helical" evidence="2">
    <location>
        <begin position="226"/>
        <end position="249"/>
    </location>
</feature>
<dbReference type="GO" id="GO:0008643">
    <property type="term" value="P:carbohydrate transport"/>
    <property type="evidence" value="ECO:0007669"/>
    <property type="project" value="InterPro"/>
</dbReference>
<evidence type="ECO:0000313" key="4">
    <source>
        <dbReference type="Proteomes" id="UP000193749"/>
    </source>
</evidence>
<keyword evidence="2" id="KW-0812">Transmembrane</keyword>
<dbReference type="NCBIfam" id="TIGR00792">
    <property type="entry name" value="gph"/>
    <property type="match status" value="1"/>
</dbReference>
<name>A0A1X1ELZ7_PANCY</name>
<feature type="transmembrane region" description="Helical" evidence="2">
    <location>
        <begin position="367"/>
        <end position="390"/>
    </location>
</feature>
<evidence type="ECO:0000256" key="2">
    <source>
        <dbReference type="SAM" id="Phobius"/>
    </source>
</evidence>
<sequence>MQQVHKLTIREKICFGLGDSSANIFLGMTMMFLPYFYTDVLGISAGAMGLLFVVARLVDAVYDPIIGSVADRTPTRHGHYRPWLLWLAIPYGLSCLLVFIAPDFSPSGKLVYAYATYLFLILMYASTVVPYVALLASLTSDPQERLSANAWRFPLAKMSFLICSLTVPLFVAWYGKENEAEAYRVAMSMIALLATLFMLSCFFGTRERVTPIRQANPTSFMKQAKAALSARPVVIFYIFKITSSIAFVIKGSVTIYFVKYFLNRGDSFVSGLLSATAIAGIVAPMIALQLIKRKKLSALGSLKFAQMGGGLAALALFFVSPEQLWLAVGLLVVSVLFAEMGSIMAWALPSDCADYCERKTGIKMSGFIAAGTLFSMKVGLALAGGLVGLVLSLSGYHAGAAVAPQTMSAIIFLIAGVPAIFHGISLLLIMFFSLEDKSAASGTLPSAQPSVAHQIKEP</sequence>
<feature type="transmembrane region" description="Helical" evidence="2">
    <location>
        <begin position="12"/>
        <end position="37"/>
    </location>
</feature>
<feature type="transmembrane region" description="Helical" evidence="2">
    <location>
        <begin position="83"/>
        <end position="102"/>
    </location>
</feature>
<feature type="transmembrane region" description="Helical" evidence="2">
    <location>
        <begin position="298"/>
        <end position="318"/>
    </location>
</feature>
<feature type="transmembrane region" description="Helical" evidence="2">
    <location>
        <begin position="114"/>
        <end position="134"/>
    </location>
</feature>
<feature type="transmembrane region" description="Helical" evidence="2">
    <location>
        <begin position="324"/>
        <end position="346"/>
    </location>
</feature>
<reference evidence="3 4" key="1">
    <citation type="journal article" date="2017" name="Antonie Van Leeuwenhoek">
        <title>Phylogenomic resolution of the bacterial genus Pantoea and its relationship with Erwinia and Tatumella.</title>
        <authorList>
            <person name="Palmer M."/>
            <person name="Steenkamp E.T."/>
            <person name="Coetzee M.P."/>
            <person name="Chan W.Y."/>
            <person name="van Zyl E."/>
            <person name="De Maayer P."/>
            <person name="Coutinho T.A."/>
            <person name="Blom J."/>
            <person name="Smits T.H."/>
            <person name="Duffy B."/>
            <person name="Venter S.N."/>
        </authorList>
    </citation>
    <scope>NUCLEOTIDE SEQUENCE [LARGE SCALE GENOMIC DNA]</scope>
    <source>
        <strain evidence="3 4">LMG 2657</strain>
    </source>
</reference>
<dbReference type="InterPro" id="IPR039672">
    <property type="entry name" value="MFS_2"/>
</dbReference>
<dbReference type="InterPro" id="IPR036259">
    <property type="entry name" value="MFS_trans_sf"/>
</dbReference>
<dbReference type="GO" id="GO:0015293">
    <property type="term" value="F:symporter activity"/>
    <property type="evidence" value="ECO:0007669"/>
    <property type="project" value="InterPro"/>
</dbReference>
<feature type="transmembrane region" description="Helical" evidence="2">
    <location>
        <begin position="410"/>
        <end position="432"/>
    </location>
</feature>
<proteinExistence type="inferred from homology"/>
<dbReference type="OrthoDB" id="181905at2"/>
<dbReference type="Gene3D" id="1.20.1250.20">
    <property type="entry name" value="MFS general substrate transporter like domains"/>
    <property type="match status" value="1"/>
</dbReference>
<keyword evidence="2" id="KW-1133">Transmembrane helix</keyword>
<dbReference type="SUPFAM" id="SSF103473">
    <property type="entry name" value="MFS general substrate transporter"/>
    <property type="match status" value="1"/>
</dbReference>
<dbReference type="STRING" id="55209.HA50_25445"/>
<dbReference type="CDD" id="cd17332">
    <property type="entry name" value="MFS_MelB_like"/>
    <property type="match status" value="1"/>
</dbReference>
<dbReference type="InterPro" id="IPR001927">
    <property type="entry name" value="Na/Gal_symport"/>
</dbReference>
<dbReference type="GO" id="GO:0006814">
    <property type="term" value="P:sodium ion transport"/>
    <property type="evidence" value="ECO:0007669"/>
    <property type="project" value="InterPro"/>
</dbReference>
<dbReference type="Pfam" id="PF13347">
    <property type="entry name" value="MFS_2"/>
    <property type="match status" value="1"/>
</dbReference>
<evidence type="ECO:0008006" key="5">
    <source>
        <dbReference type="Google" id="ProtNLM"/>
    </source>
</evidence>
<accession>A0A1X1ELZ7</accession>
<keyword evidence="4" id="KW-1185">Reference proteome</keyword>
<dbReference type="EMBL" id="MLJI01000002">
    <property type="protein sequence ID" value="ORM89931.1"/>
    <property type="molecule type" value="Genomic_DNA"/>
</dbReference>
<keyword evidence="2" id="KW-0472">Membrane</keyword>
<dbReference type="AlphaFoldDB" id="A0A1X1ELZ7"/>
<feature type="transmembrane region" description="Helical" evidence="2">
    <location>
        <begin position="43"/>
        <end position="62"/>
    </location>
</feature>
<dbReference type="PANTHER" id="PTHR11328:SF24">
    <property type="entry name" value="MAJOR FACILITATOR SUPERFAMILY (MFS) PROFILE DOMAIN-CONTAINING PROTEIN"/>
    <property type="match status" value="1"/>
</dbReference>
<comment type="similarity">
    <text evidence="1">Belongs to the sodium:galactoside symporter (TC 2.A.2) family.</text>
</comment>
<feature type="transmembrane region" description="Helical" evidence="2">
    <location>
        <begin position="186"/>
        <end position="205"/>
    </location>
</feature>
<dbReference type="RefSeq" id="WP_084879647.1">
    <property type="nucleotide sequence ID" value="NZ_JAGGMY010000002.1"/>
</dbReference>
<evidence type="ECO:0000256" key="1">
    <source>
        <dbReference type="ARBA" id="ARBA00009617"/>
    </source>
</evidence>
<comment type="caution">
    <text evidence="3">The sequence shown here is derived from an EMBL/GenBank/DDBJ whole genome shotgun (WGS) entry which is preliminary data.</text>
</comment>
<gene>
    <name evidence="3" type="ORF">HA50_25445</name>
</gene>
<dbReference type="Proteomes" id="UP000193749">
    <property type="component" value="Unassembled WGS sequence"/>
</dbReference>
<feature type="transmembrane region" description="Helical" evidence="2">
    <location>
        <begin position="155"/>
        <end position="174"/>
    </location>
</feature>
<protein>
    <recommendedName>
        <fullName evidence="5">MFS transporter</fullName>
    </recommendedName>
</protein>
<evidence type="ECO:0000313" key="3">
    <source>
        <dbReference type="EMBL" id="ORM89931.1"/>
    </source>
</evidence>
<dbReference type="GO" id="GO:0005886">
    <property type="term" value="C:plasma membrane"/>
    <property type="evidence" value="ECO:0007669"/>
    <property type="project" value="TreeGrafter"/>
</dbReference>
<feature type="transmembrane region" description="Helical" evidence="2">
    <location>
        <begin position="269"/>
        <end position="291"/>
    </location>
</feature>
<dbReference type="PANTHER" id="PTHR11328">
    <property type="entry name" value="MAJOR FACILITATOR SUPERFAMILY DOMAIN-CONTAINING PROTEIN"/>
    <property type="match status" value="1"/>
</dbReference>